<dbReference type="Proteomes" id="UP000438429">
    <property type="component" value="Unassembled WGS sequence"/>
</dbReference>
<organism evidence="1 2">
    <name type="scientific">Scophthalmus maximus</name>
    <name type="common">Turbot</name>
    <name type="synonym">Psetta maxima</name>
    <dbReference type="NCBI Taxonomy" id="52904"/>
    <lineage>
        <taxon>Eukaryota</taxon>
        <taxon>Metazoa</taxon>
        <taxon>Chordata</taxon>
        <taxon>Craniata</taxon>
        <taxon>Vertebrata</taxon>
        <taxon>Euteleostomi</taxon>
        <taxon>Actinopterygii</taxon>
        <taxon>Neopterygii</taxon>
        <taxon>Teleostei</taxon>
        <taxon>Neoteleostei</taxon>
        <taxon>Acanthomorphata</taxon>
        <taxon>Carangaria</taxon>
        <taxon>Pleuronectiformes</taxon>
        <taxon>Pleuronectoidei</taxon>
        <taxon>Scophthalmidae</taxon>
        <taxon>Scophthalmus</taxon>
    </lineage>
</organism>
<accession>A0A6A4TKN9</accession>
<evidence type="ECO:0000313" key="1">
    <source>
        <dbReference type="EMBL" id="KAF0042602.1"/>
    </source>
</evidence>
<comment type="caution">
    <text evidence="1">The sequence shown here is derived from an EMBL/GenBank/DDBJ whole genome shotgun (WGS) entry which is preliminary data.</text>
</comment>
<protein>
    <submittedName>
        <fullName evidence="1">Uncharacterized protein</fullName>
    </submittedName>
</protein>
<sequence>MSSRPAETSCFESVSNYSTTLAVVVKMERRFTGTGGEAVEKCNSCSPVRQRRKCTSDSAPIHWCVCD</sequence>
<dbReference type="EMBL" id="VEVO01000005">
    <property type="protein sequence ID" value="KAF0042602.1"/>
    <property type="molecule type" value="Genomic_DNA"/>
</dbReference>
<name>A0A6A4TKN9_SCOMX</name>
<proteinExistence type="predicted"/>
<reference evidence="1 2" key="1">
    <citation type="submission" date="2019-06" db="EMBL/GenBank/DDBJ databases">
        <title>Draft genomes of female and male turbot (Scophthalmus maximus).</title>
        <authorList>
            <person name="Xu H."/>
            <person name="Xu X.-W."/>
            <person name="Shao C."/>
            <person name="Chen S."/>
        </authorList>
    </citation>
    <scope>NUCLEOTIDE SEQUENCE [LARGE SCALE GENOMIC DNA]</scope>
    <source>
        <strain evidence="1">Ysfricsl-2016a</strain>
        <tissue evidence="1">Blood</tissue>
    </source>
</reference>
<evidence type="ECO:0000313" key="2">
    <source>
        <dbReference type="Proteomes" id="UP000438429"/>
    </source>
</evidence>
<dbReference type="AlphaFoldDB" id="A0A6A4TKN9"/>
<gene>
    <name evidence="1" type="ORF">F2P81_006134</name>
</gene>